<evidence type="ECO:0000259" key="12">
    <source>
        <dbReference type="PROSITE" id="PS52040"/>
    </source>
</evidence>
<feature type="compositionally biased region" description="Acidic residues" evidence="11">
    <location>
        <begin position="190"/>
        <end position="202"/>
    </location>
</feature>
<protein>
    <recommendedName>
        <fullName evidence="4">DNA topoisomerase (ATP-hydrolyzing)</fullName>
        <ecNumber evidence="4">5.6.2.2</ecNumber>
    </recommendedName>
</protein>
<dbReference type="GO" id="GO:0005524">
    <property type="term" value="F:ATP binding"/>
    <property type="evidence" value="ECO:0007669"/>
    <property type="project" value="UniProtKB-KW"/>
</dbReference>
<name>A0A915KC24_ROMCU</name>
<feature type="compositionally biased region" description="Acidic residues" evidence="11">
    <location>
        <begin position="535"/>
        <end position="545"/>
    </location>
</feature>
<keyword evidence="8 10" id="KW-0238">DNA-binding</keyword>
<feature type="compositionally biased region" description="Acidic residues" evidence="11">
    <location>
        <begin position="586"/>
        <end position="604"/>
    </location>
</feature>
<feature type="compositionally biased region" description="Basic residues" evidence="11">
    <location>
        <begin position="512"/>
        <end position="529"/>
    </location>
</feature>
<accession>A0A915KC24</accession>
<keyword evidence="5" id="KW-0547">Nucleotide-binding</keyword>
<keyword evidence="6" id="KW-0067">ATP-binding</keyword>
<dbReference type="AlphaFoldDB" id="A0A915KC24"/>
<dbReference type="Pfam" id="PF00521">
    <property type="entry name" value="DNA_topoisoIV"/>
    <property type="match status" value="1"/>
</dbReference>
<evidence type="ECO:0000256" key="4">
    <source>
        <dbReference type="ARBA" id="ARBA00012895"/>
    </source>
</evidence>
<dbReference type="Proteomes" id="UP000887565">
    <property type="component" value="Unplaced"/>
</dbReference>
<dbReference type="SUPFAM" id="SSF56719">
    <property type="entry name" value="Type II DNA topoisomerase"/>
    <property type="match status" value="1"/>
</dbReference>
<dbReference type="InterPro" id="IPR013760">
    <property type="entry name" value="Topo_IIA-like_dom_sf"/>
</dbReference>
<feature type="region of interest" description="Disordered" evidence="11">
    <location>
        <begin position="181"/>
        <end position="202"/>
    </location>
</feature>
<evidence type="ECO:0000313" key="14">
    <source>
        <dbReference type="WBParaSite" id="nRc.2.0.1.t36333-RA"/>
    </source>
</evidence>
<dbReference type="GO" id="GO:0000712">
    <property type="term" value="P:resolution of meiotic recombination intermediates"/>
    <property type="evidence" value="ECO:0007669"/>
    <property type="project" value="TreeGrafter"/>
</dbReference>
<evidence type="ECO:0000256" key="1">
    <source>
        <dbReference type="ARBA" id="ARBA00000185"/>
    </source>
</evidence>
<comment type="similarity">
    <text evidence="3">Belongs to the type II topoisomerase family.</text>
</comment>
<dbReference type="PANTHER" id="PTHR10169:SF38">
    <property type="entry name" value="DNA TOPOISOMERASE 2"/>
    <property type="match status" value="1"/>
</dbReference>
<evidence type="ECO:0000256" key="11">
    <source>
        <dbReference type="SAM" id="MobiDB-lite"/>
    </source>
</evidence>
<evidence type="ECO:0000256" key="5">
    <source>
        <dbReference type="ARBA" id="ARBA00022741"/>
    </source>
</evidence>
<dbReference type="PANTHER" id="PTHR10169">
    <property type="entry name" value="DNA TOPOISOMERASE/GYRASE"/>
    <property type="match status" value="1"/>
</dbReference>
<comment type="catalytic activity">
    <reaction evidence="1">
        <text>ATP-dependent breakage, passage and rejoining of double-stranded DNA.</text>
        <dbReference type="EC" id="5.6.2.2"/>
    </reaction>
</comment>
<proteinExistence type="inferred from homology"/>
<keyword evidence="7" id="KW-0799">Topoisomerase</keyword>
<evidence type="ECO:0000256" key="10">
    <source>
        <dbReference type="PROSITE-ProRule" id="PRU01384"/>
    </source>
</evidence>
<dbReference type="Gene3D" id="3.30.1360.40">
    <property type="match status" value="1"/>
</dbReference>
<comment type="caution">
    <text evidence="10">Lacks conserved residue(s) required for the propagation of feature annotation.</text>
</comment>
<dbReference type="InterPro" id="IPR050634">
    <property type="entry name" value="DNA_Topoisomerase_II"/>
</dbReference>
<evidence type="ECO:0000313" key="13">
    <source>
        <dbReference type="Proteomes" id="UP000887565"/>
    </source>
</evidence>
<dbReference type="InterPro" id="IPR013757">
    <property type="entry name" value="Topo_IIA_A_a_sf"/>
</dbReference>
<comment type="cofactor">
    <cofactor evidence="2">
        <name>Mg(2+)</name>
        <dbReference type="ChEBI" id="CHEBI:18420"/>
    </cofactor>
</comment>
<feature type="region of interest" description="Disordered" evidence="11">
    <location>
        <begin position="345"/>
        <end position="386"/>
    </location>
</feature>
<dbReference type="PRINTS" id="PR01158">
    <property type="entry name" value="TOPISMRASEII"/>
</dbReference>
<feature type="compositionally biased region" description="Basic and acidic residues" evidence="11">
    <location>
        <begin position="475"/>
        <end position="487"/>
    </location>
</feature>
<dbReference type="OMA" id="QANIACT"/>
<dbReference type="GO" id="GO:0005634">
    <property type="term" value="C:nucleus"/>
    <property type="evidence" value="ECO:0007669"/>
    <property type="project" value="TreeGrafter"/>
</dbReference>
<dbReference type="GO" id="GO:0006265">
    <property type="term" value="P:DNA topological change"/>
    <property type="evidence" value="ECO:0007669"/>
    <property type="project" value="InterPro"/>
</dbReference>
<evidence type="ECO:0000256" key="2">
    <source>
        <dbReference type="ARBA" id="ARBA00001946"/>
    </source>
</evidence>
<sequence>MDGKHDIVIEITELPIGTWTNSYKESVLEPMVTGGEKSKEQKIQSYKEYQTDTTVRFLVYVTKNQMDALEAEGLYKAFKLQSVVATSNMILFDACGCLKRYDTAGDIIRDFYPVRLAMYEKRKEYMLSFLKADVCRLTNMARFIVEKITNVIKTHCKVGELAKILVSRKYDPDPIKRWKNEQKKMSKSEDIEEEDAEVDAENTESVVSSSKISTSEIKNFRSDYGYLVNMPILNETEEFKDHLLKDCDKKQKELELLANKTIKQFWLDDLDTFMEKLDKQEAEELADSRNLKKKSGGAGMKETGKTSKSKREEIKLQNVRLVEPIIDASLKDKFDKADQLKENRVKGIKRPKKDAEFKKVANKQPTNAKEEGDNSIIVDDDENRSDDELQDILNDSNIFQSEKAKEILSSTEKPVKAQRKKVATNGGLKQRTMHEFSGKGAAKKKATSKIESDDENIFKIEESDDDDDDFVTSLKKRENSKQPEIAKKGAPSRKKRIEDDNEEENRDDVKKGPRLKKQKTSPKKTKQTKKANSDSEAESINDDDTPLPVSRPARARKNIVYNFDEDEDDDENLGNDNTRKNRILDDDSDDVESFEPSIDDDSDFEGFSSKAKKSRK</sequence>
<feature type="compositionally biased region" description="Acidic residues" evidence="11">
    <location>
        <begin position="563"/>
        <end position="573"/>
    </location>
</feature>
<dbReference type="GO" id="GO:0003918">
    <property type="term" value="F:DNA topoisomerase type II (double strand cut, ATP-hydrolyzing) activity"/>
    <property type="evidence" value="ECO:0007669"/>
    <property type="project" value="UniProtKB-EC"/>
</dbReference>
<dbReference type="GO" id="GO:0000819">
    <property type="term" value="P:sister chromatid segregation"/>
    <property type="evidence" value="ECO:0007669"/>
    <property type="project" value="TreeGrafter"/>
</dbReference>
<reference evidence="14" key="1">
    <citation type="submission" date="2022-11" db="UniProtKB">
        <authorList>
            <consortium name="WormBaseParasite"/>
        </authorList>
    </citation>
    <scope>IDENTIFICATION</scope>
</reference>
<dbReference type="EC" id="5.6.2.2" evidence="4"/>
<organism evidence="13 14">
    <name type="scientific">Romanomermis culicivorax</name>
    <name type="common">Nematode worm</name>
    <dbReference type="NCBI Taxonomy" id="13658"/>
    <lineage>
        <taxon>Eukaryota</taxon>
        <taxon>Metazoa</taxon>
        <taxon>Ecdysozoa</taxon>
        <taxon>Nematoda</taxon>
        <taxon>Enoplea</taxon>
        <taxon>Dorylaimia</taxon>
        <taxon>Mermithida</taxon>
        <taxon>Mermithoidea</taxon>
        <taxon>Mermithidae</taxon>
        <taxon>Romanomermis</taxon>
    </lineage>
</organism>
<evidence type="ECO:0000256" key="3">
    <source>
        <dbReference type="ARBA" id="ARBA00011080"/>
    </source>
</evidence>
<dbReference type="PROSITE" id="PS52040">
    <property type="entry name" value="TOPO_IIA"/>
    <property type="match status" value="1"/>
</dbReference>
<dbReference type="Gene3D" id="1.10.268.10">
    <property type="entry name" value="Topoisomerase, domain 3"/>
    <property type="match status" value="1"/>
</dbReference>
<feature type="domain" description="Topo IIA-type catalytic" evidence="12">
    <location>
        <begin position="1"/>
        <end position="270"/>
    </location>
</feature>
<feature type="region of interest" description="Disordered" evidence="11">
    <location>
        <begin position="283"/>
        <end position="310"/>
    </location>
</feature>
<evidence type="ECO:0000256" key="8">
    <source>
        <dbReference type="ARBA" id="ARBA00023125"/>
    </source>
</evidence>
<dbReference type="SMART" id="SM00434">
    <property type="entry name" value="TOP4c"/>
    <property type="match status" value="1"/>
</dbReference>
<dbReference type="WBParaSite" id="nRc.2.0.1.t36333-RA">
    <property type="protein sequence ID" value="nRc.2.0.1.t36333-RA"/>
    <property type="gene ID" value="nRc.2.0.1.g36333"/>
</dbReference>
<feature type="compositionally biased region" description="Basic and acidic residues" evidence="11">
    <location>
        <begin position="448"/>
        <end position="461"/>
    </location>
</feature>
<feature type="region of interest" description="Disordered" evidence="11">
    <location>
        <begin position="405"/>
        <end position="616"/>
    </location>
</feature>
<dbReference type="InterPro" id="IPR001154">
    <property type="entry name" value="TopoII_euk"/>
</dbReference>
<evidence type="ECO:0000256" key="7">
    <source>
        <dbReference type="ARBA" id="ARBA00023029"/>
    </source>
</evidence>
<evidence type="ECO:0000256" key="9">
    <source>
        <dbReference type="ARBA" id="ARBA00023235"/>
    </source>
</evidence>
<keyword evidence="13" id="KW-1185">Reference proteome</keyword>
<keyword evidence="9" id="KW-0413">Isomerase</keyword>
<dbReference type="GO" id="GO:0003677">
    <property type="term" value="F:DNA binding"/>
    <property type="evidence" value="ECO:0007669"/>
    <property type="project" value="UniProtKB-UniRule"/>
</dbReference>
<dbReference type="FunFam" id="3.30.1360.40:FF:000003">
    <property type="entry name" value="DNA topoisomerase 2"/>
    <property type="match status" value="1"/>
</dbReference>
<dbReference type="InterPro" id="IPR002205">
    <property type="entry name" value="Topo_IIA_dom_A"/>
</dbReference>
<evidence type="ECO:0000256" key="6">
    <source>
        <dbReference type="ARBA" id="ARBA00022840"/>
    </source>
</evidence>